<dbReference type="PANTHER" id="PTHR34722">
    <property type="entry name" value="HOMOLOG OF ODR-2 (TWO)-RELATED"/>
    <property type="match status" value="1"/>
</dbReference>
<dbReference type="InterPro" id="IPR010558">
    <property type="entry name" value="Ly-6-related"/>
</dbReference>
<evidence type="ECO:0000256" key="1">
    <source>
        <dbReference type="SAM" id="Phobius"/>
    </source>
</evidence>
<evidence type="ECO:0000313" key="2">
    <source>
        <dbReference type="EMBL" id="KAI1717987.1"/>
    </source>
</evidence>
<reference evidence="2" key="1">
    <citation type="submission" date="2022-01" db="EMBL/GenBank/DDBJ databases">
        <title>Genome Sequence Resource for Two Populations of Ditylenchus destructor, the Migratory Endoparasitic Phytonematode.</title>
        <authorList>
            <person name="Zhang H."/>
            <person name="Lin R."/>
            <person name="Xie B."/>
        </authorList>
    </citation>
    <scope>NUCLEOTIDE SEQUENCE</scope>
    <source>
        <strain evidence="2">BazhouSP</strain>
    </source>
</reference>
<dbReference type="AlphaFoldDB" id="A0AAD4N4K1"/>
<keyword evidence="1" id="KW-1133">Transmembrane helix</keyword>
<organism evidence="2 3">
    <name type="scientific">Ditylenchus destructor</name>
    <dbReference type="NCBI Taxonomy" id="166010"/>
    <lineage>
        <taxon>Eukaryota</taxon>
        <taxon>Metazoa</taxon>
        <taxon>Ecdysozoa</taxon>
        <taxon>Nematoda</taxon>
        <taxon>Chromadorea</taxon>
        <taxon>Rhabditida</taxon>
        <taxon>Tylenchina</taxon>
        <taxon>Tylenchomorpha</taxon>
        <taxon>Sphaerularioidea</taxon>
        <taxon>Anguinidae</taxon>
        <taxon>Anguininae</taxon>
        <taxon>Ditylenchus</taxon>
    </lineage>
</organism>
<comment type="caution">
    <text evidence="2">The sequence shown here is derived from an EMBL/GenBank/DDBJ whole genome shotgun (WGS) entry which is preliminary data.</text>
</comment>
<protein>
    <submittedName>
        <fullName evidence="2">Ly-6-related protein domain-containing protein</fullName>
    </submittedName>
</protein>
<dbReference type="GO" id="GO:0030424">
    <property type="term" value="C:axon"/>
    <property type="evidence" value="ECO:0007669"/>
    <property type="project" value="TreeGrafter"/>
</dbReference>
<name>A0AAD4N4K1_9BILA</name>
<feature type="transmembrane region" description="Helical" evidence="1">
    <location>
        <begin position="190"/>
        <end position="209"/>
    </location>
</feature>
<dbReference type="GO" id="GO:0042048">
    <property type="term" value="P:olfactory behavior"/>
    <property type="evidence" value="ECO:0007669"/>
    <property type="project" value="TreeGrafter"/>
</dbReference>
<keyword evidence="1" id="KW-0812">Transmembrane</keyword>
<evidence type="ECO:0000313" key="3">
    <source>
        <dbReference type="Proteomes" id="UP001201812"/>
    </source>
</evidence>
<dbReference type="Proteomes" id="UP001201812">
    <property type="component" value="Unassembled WGS sequence"/>
</dbReference>
<dbReference type="GO" id="GO:0043025">
    <property type="term" value="C:neuronal cell body"/>
    <property type="evidence" value="ECO:0007669"/>
    <property type="project" value="TreeGrafter"/>
</dbReference>
<dbReference type="GO" id="GO:1990834">
    <property type="term" value="P:response to odorant"/>
    <property type="evidence" value="ECO:0007669"/>
    <property type="project" value="TreeGrafter"/>
</dbReference>
<keyword evidence="1" id="KW-0472">Membrane</keyword>
<dbReference type="EMBL" id="JAKKPZ010000008">
    <property type="protein sequence ID" value="KAI1717987.1"/>
    <property type="molecule type" value="Genomic_DNA"/>
</dbReference>
<accession>A0AAD4N4K1</accession>
<dbReference type="Pfam" id="PF06579">
    <property type="entry name" value="Ly-6_related"/>
    <property type="match status" value="1"/>
</dbReference>
<dbReference type="PANTHER" id="PTHR34722:SF9">
    <property type="entry name" value="HOMOLOG OF ODR-2 (TWO)"/>
    <property type="match status" value="1"/>
</dbReference>
<gene>
    <name evidence="2" type="ORF">DdX_06396</name>
</gene>
<keyword evidence="3" id="KW-1185">Reference proteome</keyword>
<sequence>MELISESTPASYRYPTSISCFSCASEEYEKLYARSENVYTFGQPMQFEKACDNRLDLENFTPTIRCDSSCITVLEPQFFGGILNEKKPYTYVRGCATDIFAVANSVANAAVEAIGMDESAISHRLPPAEIDFLHRADICLSLPIQELWPELFTGTGGIRNAELVKVCACTTSACNTHDALTAGALPRSTFSILVINLFLISIIVPYYLLRK</sequence>
<proteinExistence type="predicted"/>